<comment type="caution">
    <text evidence="3">The sequence shown here is derived from an EMBL/GenBank/DDBJ whole genome shotgun (WGS) entry which is preliminary data.</text>
</comment>
<feature type="signal peptide" evidence="2">
    <location>
        <begin position="1"/>
        <end position="27"/>
    </location>
</feature>
<evidence type="ECO:0000256" key="2">
    <source>
        <dbReference type="SAM" id="SignalP"/>
    </source>
</evidence>
<organism evidence="3 4">
    <name type="scientific">Perkinsus olseni</name>
    <name type="common">Perkinsus atlanticus</name>
    <dbReference type="NCBI Taxonomy" id="32597"/>
    <lineage>
        <taxon>Eukaryota</taxon>
        <taxon>Sar</taxon>
        <taxon>Alveolata</taxon>
        <taxon>Perkinsozoa</taxon>
        <taxon>Perkinsea</taxon>
        <taxon>Perkinsida</taxon>
        <taxon>Perkinsidae</taxon>
        <taxon>Perkinsus</taxon>
    </lineage>
</organism>
<feature type="compositionally biased region" description="Basic residues" evidence="1">
    <location>
        <begin position="374"/>
        <end position="385"/>
    </location>
</feature>
<keyword evidence="2" id="KW-0732">Signal</keyword>
<evidence type="ECO:0000256" key="1">
    <source>
        <dbReference type="SAM" id="MobiDB-lite"/>
    </source>
</evidence>
<feature type="compositionally biased region" description="Basic and acidic residues" evidence="1">
    <location>
        <begin position="337"/>
        <end position="353"/>
    </location>
</feature>
<sequence length="404" mass="44136">MRMLPPPVLKRFTLIIAPSLILEMVTATVVNLPFGPPLPSVGVYENVAGASLPKGVCTPLRQGSGLAVKALYEQEGDSSSPAVPEIPTPDRHSASMLLPPERPIFVLSSIVWMAAGSVGSAAPPRLPSVGVYVSAPDAELPTGVSKTSVEVKSKGDGGMAADLIIEADGRIINISDLTLQQPFKNKQATTKTKHQQRVKNNCYSLGKHEDIKKYQQFTAWYITNFQPDSTQICVDRESVDETGRYTRATLLLGRTGKYLKRRGQYEIKLELERSRVDTGRKRISIEGHTPSEAHPRATEMVGMVTQDGHRALGSLGRSSGLGPRLIAAPSWPTAATHEPDRYEVPMDLSRRGPSDSSFTVMADTGKGAEESSGRKRRRKQSKPRRLLASDRRGADLRKDDWATF</sequence>
<feature type="chain" id="PRO_5029793870" evidence="2">
    <location>
        <begin position="28"/>
        <end position="404"/>
    </location>
</feature>
<reference evidence="3 4" key="1">
    <citation type="submission" date="2020-04" db="EMBL/GenBank/DDBJ databases">
        <title>Perkinsus olseni comparative genomics.</title>
        <authorList>
            <person name="Bogema D.R."/>
        </authorList>
    </citation>
    <scope>NUCLEOTIDE SEQUENCE [LARGE SCALE GENOMIC DNA]</scope>
    <source>
        <strain evidence="3 4">ATCC PRA-207</strain>
    </source>
</reference>
<dbReference type="EMBL" id="JABANO010041463">
    <property type="protein sequence ID" value="KAF4678566.1"/>
    <property type="molecule type" value="Genomic_DNA"/>
</dbReference>
<feature type="region of interest" description="Disordered" evidence="1">
    <location>
        <begin position="330"/>
        <end position="393"/>
    </location>
</feature>
<evidence type="ECO:0000313" key="4">
    <source>
        <dbReference type="Proteomes" id="UP000553632"/>
    </source>
</evidence>
<dbReference type="Proteomes" id="UP000553632">
    <property type="component" value="Unassembled WGS sequence"/>
</dbReference>
<gene>
    <name evidence="3" type="ORF">FOZ63_002676</name>
</gene>
<dbReference type="AlphaFoldDB" id="A0A7J6N4A1"/>
<protein>
    <submittedName>
        <fullName evidence="3">Uncharacterized protein</fullName>
    </submittedName>
</protein>
<accession>A0A7J6N4A1</accession>
<name>A0A7J6N4A1_PEROL</name>
<keyword evidence="4" id="KW-1185">Reference proteome</keyword>
<proteinExistence type="predicted"/>
<evidence type="ECO:0000313" key="3">
    <source>
        <dbReference type="EMBL" id="KAF4678566.1"/>
    </source>
</evidence>